<dbReference type="PROSITE" id="PS50075">
    <property type="entry name" value="CARRIER"/>
    <property type="match status" value="5"/>
</dbReference>
<dbReference type="PROSITE" id="PS52004">
    <property type="entry name" value="KS3_2"/>
    <property type="match status" value="2"/>
</dbReference>
<name>A0ABP4ZEA6_9MICO</name>
<dbReference type="InterPro" id="IPR016035">
    <property type="entry name" value="Acyl_Trfase/lysoPLipase"/>
</dbReference>
<evidence type="ECO:0000313" key="10">
    <source>
        <dbReference type="Proteomes" id="UP001501094"/>
    </source>
</evidence>
<organism evidence="9 10">
    <name type="scientific">Myceligenerans crystallogenes</name>
    <dbReference type="NCBI Taxonomy" id="316335"/>
    <lineage>
        <taxon>Bacteria</taxon>
        <taxon>Bacillati</taxon>
        <taxon>Actinomycetota</taxon>
        <taxon>Actinomycetes</taxon>
        <taxon>Micrococcales</taxon>
        <taxon>Promicromonosporaceae</taxon>
        <taxon>Myceligenerans</taxon>
    </lineage>
</organism>
<evidence type="ECO:0000256" key="4">
    <source>
        <dbReference type="ARBA" id="ARBA00022679"/>
    </source>
</evidence>
<dbReference type="InterPro" id="IPR014043">
    <property type="entry name" value="Acyl_transferase_dom"/>
</dbReference>
<evidence type="ECO:0000256" key="3">
    <source>
        <dbReference type="ARBA" id="ARBA00022553"/>
    </source>
</evidence>
<dbReference type="SUPFAM" id="SSF56801">
    <property type="entry name" value="Acetyl-CoA synthetase-like"/>
    <property type="match status" value="3"/>
</dbReference>
<dbReference type="Pfam" id="PF02801">
    <property type="entry name" value="Ketoacyl-synt_C"/>
    <property type="match status" value="2"/>
</dbReference>
<dbReference type="CDD" id="cd19531">
    <property type="entry name" value="LCL_NRPS-like"/>
    <property type="match status" value="2"/>
</dbReference>
<dbReference type="Gene3D" id="3.40.47.10">
    <property type="match status" value="2"/>
</dbReference>
<evidence type="ECO:0008006" key="11">
    <source>
        <dbReference type="Google" id="ProtNLM"/>
    </source>
</evidence>
<dbReference type="Gene3D" id="3.30.300.30">
    <property type="match status" value="3"/>
</dbReference>
<dbReference type="Gene3D" id="3.40.366.10">
    <property type="entry name" value="Malonyl-Coenzyme A Acyl Carrier Protein, domain 2"/>
    <property type="match status" value="2"/>
</dbReference>
<evidence type="ECO:0000256" key="5">
    <source>
        <dbReference type="ARBA" id="ARBA00029443"/>
    </source>
</evidence>
<evidence type="ECO:0000256" key="2">
    <source>
        <dbReference type="ARBA" id="ARBA00022450"/>
    </source>
</evidence>
<feature type="region of interest" description="Disordered" evidence="6">
    <location>
        <begin position="2077"/>
        <end position="2100"/>
    </location>
</feature>
<dbReference type="Pfam" id="PF13193">
    <property type="entry name" value="AMP-binding_C"/>
    <property type="match status" value="2"/>
</dbReference>
<dbReference type="CDD" id="cd00833">
    <property type="entry name" value="PKS"/>
    <property type="match status" value="2"/>
</dbReference>
<dbReference type="SMART" id="SM00825">
    <property type="entry name" value="PKS_KS"/>
    <property type="match status" value="2"/>
</dbReference>
<dbReference type="PROSITE" id="PS00606">
    <property type="entry name" value="KS3_1"/>
    <property type="match status" value="2"/>
</dbReference>
<dbReference type="InterPro" id="IPR009081">
    <property type="entry name" value="PP-bd_ACP"/>
</dbReference>
<dbReference type="Pfam" id="PF00501">
    <property type="entry name" value="AMP-binding"/>
    <property type="match status" value="3"/>
</dbReference>
<dbReference type="Pfam" id="PF16197">
    <property type="entry name" value="KAsynt_C_assoc"/>
    <property type="match status" value="2"/>
</dbReference>
<feature type="compositionally biased region" description="Pro residues" evidence="6">
    <location>
        <begin position="977"/>
        <end position="986"/>
    </location>
</feature>
<dbReference type="InterPro" id="IPR001227">
    <property type="entry name" value="Ac_transferase_dom_sf"/>
</dbReference>
<feature type="region of interest" description="Disordered" evidence="6">
    <location>
        <begin position="3109"/>
        <end position="3129"/>
    </location>
</feature>
<feature type="domain" description="Carrier" evidence="7">
    <location>
        <begin position="996"/>
        <end position="1071"/>
    </location>
</feature>
<evidence type="ECO:0000256" key="6">
    <source>
        <dbReference type="SAM" id="MobiDB-lite"/>
    </source>
</evidence>
<dbReference type="Pfam" id="PF00109">
    <property type="entry name" value="ketoacyl-synt"/>
    <property type="match status" value="2"/>
</dbReference>
<dbReference type="InterPro" id="IPR025110">
    <property type="entry name" value="AMP-bd_C"/>
</dbReference>
<dbReference type="SUPFAM" id="SSF52777">
    <property type="entry name" value="CoA-dependent acyltransferases"/>
    <property type="match status" value="7"/>
</dbReference>
<dbReference type="InterPro" id="IPR020841">
    <property type="entry name" value="PKS_Beta-ketoAc_synthase_dom"/>
</dbReference>
<protein>
    <recommendedName>
        <fullName evidence="11">Amino acid adenylation domain-containing protein</fullName>
    </recommendedName>
</protein>
<proteinExistence type="inferred from homology"/>
<dbReference type="InterPro" id="IPR001242">
    <property type="entry name" value="Condensation_dom"/>
</dbReference>
<dbReference type="Gene3D" id="3.40.50.12780">
    <property type="entry name" value="N-terminal domain of ligase-like"/>
    <property type="match status" value="3"/>
</dbReference>
<feature type="domain" description="Carrier" evidence="7">
    <location>
        <begin position="3042"/>
        <end position="3116"/>
    </location>
</feature>
<dbReference type="Gene3D" id="3.30.559.30">
    <property type="entry name" value="Nonribosomal peptide synthetase, condensation domain"/>
    <property type="match status" value="3"/>
</dbReference>
<dbReference type="SMART" id="SM00827">
    <property type="entry name" value="PKS_AT"/>
    <property type="match status" value="1"/>
</dbReference>
<feature type="compositionally biased region" description="Low complexity" evidence="6">
    <location>
        <begin position="3113"/>
        <end position="3129"/>
    </location>
</feature>
<comment type="similarity">
    <text evidence="5">In the C-terminal section; belongs to the NRP synthetase family.</text>
</comment>
<feature type="compositionally biased region" description="Low complexity" evidence="6">
    <location>
        <begin position="3939"/>
        <end position="3952"/>
    </location>
</feature>
<sequence>MSVVPLSSSQLGMYFDAQLRDVSDYHVALRLRIEQVSPERFGAAVRRVVAAQPALRSAVRNLRGGVSYAVLPADDVATPFASHDLRGRADAEEAFDAIAAETTAAPFDLETAPLFRVVHARLDGEDQALFVCHHLIADGLSVSHLVDQVMSHALGDGTGADGGEPGEDAGFTAYQVKQTKAPGKRKAARNAEFWERSLARQEAPDLAHWFDPAAAATGDAEVVGRELRVPVDADLAAALQACARDAEVSEYTVYLAVFGLLLARYAHADDVTVAMPFTDRPGEEMERSVGCFIRTLPVRLDTAAPTVRDLLAQAGTEVLATWKHFDHPVTRLLADHPALARVFDVTFIHDDFSWPTGVHGAVPPSRIHFPGTLTVILEQVDGATELLFQYKEPVLTETRTRAFADRYVTLLKQLPGALDEPVATLRESTPDDDAALLARLSDTHHHDWTPAHLGDLFLAKTAAAPAAPAWSDATRAYTNAWAHDAATVVQRRLLEVTGGARRRVAILLPRSADLLAAVFGTGLAGCAYVPLSAGTPPERLAQIFADAEITAVLTTSDAGAGFPGGVARLDLDTWDELTALHADDRTEIREQPADVDVTPDDVLYVEYTSGSTGVPKGVVITHANLQNTALDLERRFPLGADDVYLLKTAFTFDIFGTEAYGWLVGAGRLHILPPGHEGDVLAVLDTIRTRSVTHVNFTPTMLRVLLGAAAARDGGADLAGLRYVFSGGEALTPDIVHRYVALDLDATLENVYGPTEATMWATHTTVTAADATTNVPVGTALNDYRLYALTPAGTLCGTDLPGELCIAGAGVAVGYLNRPELNATQFVDNPLYDPETDPPHMRRLYRTGDLGYLREDGRFAFMRRIDRQVKVGGVRMELGDVEQAILRVDGVVEAAAIVDDTITPPRLAAFFTTRADGDATGPAPDVVRAELARTLEPQMVPSVLVPMAELPTSTAGKLDRRALTSHLSTLRDQPTAVSPPPAPPETAAPADTAVNTDNATVTDRVTTLWRTVLETPDIDPAASFFQQGGNSLSLMTLQLELKEEFGQEVRVVDLLKHTTVESQAELFDVVGARAERQDAVPFDVGRTGSADIAIIGIGAQVPGAQNVHDFWHLLRTGAEGIKFYEDDELRALGIPESDIQAPSYVKAAGRLEGVGGFDHTLFTIPPAEADATSPQLRLLYETFWQACEDAGYDPTALPGKVGVFVGGNDDFAWYQEKLIEAERYGDAYENFTLATNHFLGTRLSYHFDLTGPSMSALTGCSTSLLTVHLAVQSLRLGECDMAVAGGVTIELPNDEGYHWADGMMFSPDGHCRPFDAAAAGTMFSQGAALLLLKPVDAAVRDGDPVYGVIKGSAVGNDGRRKLSYTAPSEDGQYETARAAYESSGIDPATVTYVEAHGTGTLLGDPIEVASLTRTFTGAAPGSVLLGSVKGNVGHTDSAAGSVGLSKVALALRHRYVPGTRNYAEPNPNIDFAPTPFRVTSDGRHWRADGPLRAGINSFGVGGTNVHMIVEEAPRPGADRPGVTEDNAYEVLQFSAATPEALDRTAEAVVRHVAGNESVSLSDTARTLREGRARLAHRKTIVVSAAEPRDADRWAKRASRASVTRATATGARTALLFSGQGNQYHAMGRELYQAGTPSGRVFRSWMDEIIGHLADDEAAQFRDVLYGDTPDARINRTEWSQLALFASQYAMAKVLDAFGVAPDIMIGHSIGELTAATLAGVWDLPDAVRLVRTRGTLMQAAEPGVMMAVLAPAAQVRALIEGHDGVWLSLDNSARRSVLGMREEQAGDVVRLLEDAGVRGIPLATSHAFHTPMMTGAARAFEAVVADVETRDPALPIISNRTGHVAAPGEMTDPAYWGDHIAGEVRFTESLATLLADGPLFGVELGPGPSLATFAAHDPGKRDDQVFVNVLKHAAETDADEAWLLGALGTLWSAGLAVDWSHHTTGRRISLPSYVFDRVPHSVHTTARLAQGRGATARPAPALTSAAPAASAPVRPAGGAIDVHATIQDAFLAVLGYDEVAADADFFALGGDSLKATGLAAQLAAGLGVTVTVADVFTAPSPAALADRFGPLVLANAGADGAPSPDTHRMRPAPEQDSYPLSPAQTRMYIATRLDPATLVYNMASATWLDGTLDEDRLRVAVQRLVARHEPLRTTFAMSGGEVRQTIAVPDQAGPVPVEFSRADRVGQDVLDGLMERFVRPFDLATGPLFRMEIVDGGPSGSLLLFDIHHIVSDGVAVEIIARDLGELYAGDLPPLGVHHKDFVVHDDAARADALAGAEAHLLEALRDAPSDALLVTDRPRGGARNGAAGRVKLHVDPARMRSIRTLAEAHGATPFMVVLSAWGATLGRTGGREDLVIGAPVTGRTLAETQEMVGMFVNMMPIRLRPAAEMPFGEYLDAARASVLDALKHQEVPFDRLVDGLALERIPGRHPLCDVSFDYHNIELHEISIDGIPARELEVSPAGVGMDLVITCTETPDGLALELDYATDLFDRSTIERLATSFEQLLDAVCREAGLPIGRIPLPAAAPQAGTDAIRARIEPRPFTPVHELIARRAAGQPDATAVVDANGDRYTFAQLDGMANAQAARLIEAGLKPGEHVALFTRRDVNLLIAQLAILKAGGAYLPVDPEQPQARQERILADAAPRFAFAEPGLSSVAASSSLTTVLDITACTARTAPAPALPAVGPDAPVYAVYTSGSTGRPKGISVRHRGVTNLWRDHDERGIFAPGDVIVSLADPTFDIFTFESLLPLASGAAVHMCPAGDQKDAAAIARRIEEHGVTHIQVAVSKMAALCGNRRFRAQLPALRVVVCGGEHFAENLLALLQEESGARIFNMYGPTETTVTATVKEFAPGDDVTIGGAVSGAAVLVVGDDGELLPDGAPGELCIAGEGLAIGYINDPEKTAAAFTTLRALPGVRIYRTGDAGYRRPDGDIVLSGRLDHQVKVNGNRIELGEIEKTAMRADGVTYAVVTVSDGDLVLHYTSDGAADRQAAILAEIDAALPAYMRPARLRRVAEMPKLPNTKVDRAALAATTGSDAAMNHAEPVPPDALGVILGVWEEVLGRGVRESDNFFDAGGNSYKLMLVNNRLGEELGQDIPLVRLFEHPTPRGLADSLGGAAPAAGPRGAEPAGETGTISLTDIADVAAWQEPAAPARDTSSRKIAVIGLAGVLPGADTVAGHWDNLFAGVTSISRFSRDELLAAGFDAATIDDPRYVPARGHVAAGTFDAEFFGYSAREAETMDPQIRLLHETAWHALEDGGYVPGDFDGDIALFAGSGTNFPWMAGFLARKDDPMAAFEAMITNEKDFLTTKVAYKLGLTGPAVSVQTACSTSLVAIHQAVRSLRDGEADMALAGGVALNFPRKEGYEWHEGMIFSADGVCRPFSRDADGTVAGQGCGVVLLKPLEAALADGDHVYAVIAGSAVNNDGHDKVGYTAPSVRGQEAVIRAALADAAADPADVAYVETHGTGTVNGDPIEYAALASVYGTGRPVALGAAKANVGHLDAAAGVAGFFGAVGVLARGAVPPMANFTALNGHIDDDAAIYVPTRVTTPVGGIPLAAVSSFGIGGTNAHVILEPAPRPADGPAADDGEWILPVSARTDGARRRMQAELEQAVAGGVSRRDASATLAAGRAEFDSRAAAVSTPGQPLEWIEPGSPVQAVDASDGVRLSLAAPSAVPLPAEAAFGRALDRTLRVFEDGLQAQVREALYGTSPADVAIERLAQFVVRAALARCAGPESLHAAAGQDRLLRIALAVESAELGVSDAVRHLRAGTAPEATPGTGGPEVTLVAAGAPVTAQVLARLLASRWVRGGVVDREKFTAPGRRVPLPGYAFEPTAFVSDIRWDELGTGAARPAPEAADTVPAEDVVVQDDPETALRAAWIDVLGSEPSDDADFLRSGGDSLTAVHFTALIEKHAGIAITVGEMFTDASYAGIRKVLDAKAPQTPQQQHPQQEENVQQDDLAEPQEAPREYESPAGAAQRQIYAACALRDDDTAYNLGLAYQVTGPLDVAALRDAFGRVVARHEQLRTSFHLAGDGTLVQRVVPEVPDVVTATTATAADVEARLAAGPRPFDLATAPLVRIEVLTVDPELHYLLLDMHHIVGDQASLEIVTDDLVRALRGEALAGPPLRYTDYVAALDRLKADGRTDADVEFFANQLGDDLPRLEIPADRTPPENATLDGRRHSFVSAASRQAVADLARECGATPYMVVLAAITRVLGLYSGQKEFLLGTAVTGRHVPGSEHTVGMFVGALPLRLSDDAGRTVRDYVGSARQSTVAVLGHQNAPFEAVLARLGIQAGADANPLFDVMFSYVSTGTEELELDGLTIEPLPHGRIKSRYALSFSIAERVASDDFAIDLEYRTEMFDDSTMARLGGQLDQFLLAMTQDAGRRVADLSLESPEEHARRRTELTAEGPAITESLLARITASFAEHAELPALRWAGQEWSYAELDQVTDALAGGLQAAGVAAGDFVLCLLDRGPWQVFSRIALMKCGAIEVPLDAGLPDERVAGILGDSGAGVVLASAPEARTWADGVVAHRPEDLTGAYAAPSGITEDSPLIMIYTSGTTGRPKGTLVSHGGVLSTCADNGYMDYRPGMRVLHLTGYTFDPSLLDIHSAFLAGATLIMGGREQNMDMNLLADFLTEEKADAGILITAVFHLLMAERPEAVANMSALYVGGEAMQPWAARKAFEVLGAGKLYNLYGPTEASVCTTYFRVDEFPDFDRMPIGVPCRNRDLYIVHPDGTDVPRGVTGELCVGGPSVALGYHQRPELTAEKFVEHLAGDRGRVYRTGDRVVLDDAGRIVYLDRIDRQIKHAGYRIELAEIEVATQEHPDIAEAVVLHQKEGTDSRLTGFYTGVAGGGAAPSEAEAREYLLAKLPHYMVPNRLVAVPEFPLTAHGKIDRRALAARAAELQTQQPQPQEAAVTTPTAPTITAADVLTMFREALGLPGLGAGDDFFASGGQSLQAITLVRRLRQEGVKVEVTDLYRHPSADALIAAVLPEAAAAAAAPAPAAPTRDTSRKTLSDAQLKRTVSWSVNDAVRLTRSFADEPAQDGYTIGAFGRLHQDSDVEAGGFLHVITGHAPEDLADAIVRATTRHDALRSRLVGERFQIMDHEPFEQLADLIPVLDARRIDRGQIGDVMEELAYGLQKEAFGEGLMWRVVIMRVSDDELQAVWALHHAVFDGFSAGILKDEITRVLRGEELPEPQQFGAFLESLADPTRIGAGDDARNSAESDGFDYTAWSAANRAQAIPTAIDSPRGRIQIEHYPLTGDANPLDLGLRKVHEKLAELSGSPEVAIGWVHSVRRFVGHDWANCFGEFLDIIPVVLTGENDQAKLSERLTRVGDIGLHFVHALADQRDLGTLNDVRAAYWNDERKLDFILVNFQGHIPPHEILEAADDAPTVARTHVSVWYDDDALHLEWIDDPALHAGTDAAATKDEVLV</sequence>
<dbReference type="InterPro" id="IPR020845">
    <property type="entry name" value="AMP-binding_CS"/>
</dbReference>
<dbReference type="Gene3D" id="3.30.70.250">
    <property type="entry name" value="Malonyl-CoA ACP transacylase, ACP-binding"/>
    <property type="match status" value="1"/>
</dbReference>
<dbReference type="InterPro" id="IPR014031">
    <property type="entry name" value="Ketoacyl_synth_C"/>
</dbReference>
<feature type="domain" description="Ketosynthase family 3 (KS3)" evidence="8">
    <location>
        <begin position="3156"/>
        <end position="3573"/>
    </location>
</feature>
<dbReference type="Pfam" id="PF00550">
    <property type="entry name" value="PP-binding"/>
    <property type="match status" value="5"/>
</dbReference>
<evidence type="ECO:0000256" key="1">
    <source>
        <dbReference type="ARBA" id="ARBA00001957"/>
    </source>
</evidence>
<comment type="cofactor">
    <cofactor evidence="1">
        <name>pantetheine 4'-phosphate</name>
        <dbReference type="ChEBI" id="CHEBI:47942"/>
    </cofactor>
</comment>
<dbReference type="PANTHER" id="PTHR45527">
    <property type="entry name" value="NONRIBOSOMAL PEPTIDE SYNTHETASE"/>
    <property type="match status" value="1"/>
</dbReference>
<dbReference type="InterPro" id="IPR010071">
    <property type="entry name" value="AA_adenyl_dom"/>
</dbReference>
<keyword evidence="10" id="KW-1185">Reference proteome</keyword>
<dbReference type="Pfam" id="PF00698">
    <property type="entry name" value="Acyl_transf_1"/>
    <property type="match status" value="1"/>
</dbReference>
<dbReference type="InterPro" id="IPR000873">
    <property type="entry name" value="AMP-dep_synth/lig_dom"/>
</dbReference>
<dbReference type="CDD" id="cd05930">
    <property type="entry name" value="A_NRPS"/>
    <property type="match status" value="3"/>
</dbReference>
<dbReference type="Gene3D" id="3.30.70.3290">
    <property type="match status" value="2"/>
</dbReference>
<feature type="domain" description="Carrier" evidence="7">
    <location>
        <begin position="4922"/>
        <end position="4996"/>
    </location>
</feature>
<evidence type="ECO:0000259" key="7">
    <source>
        <dbReference type="PROSITE" id="PS50075"/>
    </source>
</evidence>
<dbReference type="InterPro" id="IPR014030">
    <property type="entry name" value="Ketoacyl_synth_N"/>
</dbReference>
<feature type="region of interest" description="Disordered" evidence="6">
    <location>
        <begin position="969"/>
        <end position="997"/>
    </location>
</feature>
<dbReference type="InterPro" id="IPR032821">
    <property type="entry name" value="PKS_assoc"/>
</dbReference>
<dbReference type="SMART" id="SM00823">
    <property type="entry name" value="PKS_PP"/>
    <property type="match status" value="5"/>
</dbReference>
<dbReference type="SUPFAM" id="SSF47336">
    <property type="entry name" value="ACP-like"/>
    <property type="match status" value="5"/>
</dbReference>
<dbReference type="NCBIfam" id="NF003417">
    <property type="entry name" value="PRK04813.1"/>
    <property type="match status" value="3"/>
</dbReference>
<dbReference type="PROSITE" id="PS00012">
    <property type="entry name" value="PHOSPHOPANTETHEINE"/>
    <property type="match status" value="1"/>
</dbReference>
<keyword evidence="2" id="KW-0596">Phosphopantetheine</keyword>
<dbReference type="PANTHER" id="PTHR45527:SF1">
    <property type="entry name" value="FATTY ACID SYNTHASE"/>
    <property type="match status" value="1"/>
</dbReference>
<dbReference type="InterPro" id="IPR023213">
    <property type="entry name" value="CAT-like_dom_sf"/>
</dbReference>
<dbReference type="RefSeq" id="WP_344098726.1">
    <property type="nucleotide sequence ID" value="NZ_BAAANL010000001.1"/>
</dbReference>
<gene>
    <name evidence="9" type="ORF">GCM10009751_01190</name>
</gene>
<feature type="domain" description="Carrier" evidence="7">
    <location>
        <begin position="3864"/>
        <end position="3938"/>
    </location>
</feature>
<reference evidence="10" key="1">
    <citation type="journal article" date="2019" name="Int. J. Syst. Evol. Microbiol.">
        <title>The Global Catalogue of Microorganisms (GCM) 10K type strain sequencing project: providing services to taxonomists for standard genome sequencing and annotation.</title>
        <authorList>
            <consortium name="The Broad Institute Genomics Platform"/>
            <consortium name="The Broad Institute Genome Sequencing Center for Infectious Disease"/>
            <person name="Wu L."/>
            <person name="Ma J."/>
        </authorList>
    </citation>
    <scope>NUCLEOTIDE SEQUENCE [LARGE SCALE GENOMIC DNA]</scope>
    <source>
        <strain evidence="10">JCM 14326</strain>
    </source>
</reference>
<keyword evidence="4" id="KW-0808">Transferase</keyword>
<dbReference type="InterPro" id="IPR045851">
    <property type="entry name" value="AMP-bd_C_sf"/>
</dbReference>
<dbReference type="EMBL" id="BAAANL010000001">
    <property type="protein sequence ID" value="GAA1848824.1"/>
    <property type="molecule type" value="Genomic_DNA"/>
</dbReference>
<dbReference type="SUPFAM" id="SSF53901">
    <property type="entry name" value="Thiolase-like"/>
    <property type="match status" value="2"/>
</dbReference>
<feature type="domain" description="Ketosynthase family 3 (KS3)" evidence="8">
    <location>
        <begin position="1089"/>
        <end position="1511"/>
    </location>
</feature>
<dbReference type="NCBIfam" id="TIGR01733">
    <property type="entry name" value="AA-adenyl-dom"/>
    <property type="match status" value="3"/>
</dbReference>
<feature type="domain" description="Carrier" evidence="7">
    <location>
        <begin position="1997"/>
        <end position="2072"/>
    </location>
</feature>
<evidence type="ECO:0000259" key="8">
    <source>
        <dbReference type="PROSITE" id="PS52004"/>
    </source>
</evidence>
<dbReference type="Pfam" id="PF00668">
    <property type="entry name" value="Condensation"/>
    <property type="match status" value="4"/>
</dbReference>
<dbReference type="InterPro" id="IPR018201">
    <property type="entry name" value="Ketoacyl_synth_AS"/>
</dbReference>
<dbReference type="Gene3D" id="3.30.559.10">
    <property type="entry name" value="Chloramphenicol acetyltransferase-like domain"/>
    <property type="match status" value="4"/>
</dbReference>
<dbReference type="PROSITE" id="PS00455">
    <property type="entry name" value="AMP_BINDING"/>
    <property type="match status" value="1"/>
</dbReference>
<dbReference type="InterPro" id="IPR042099">
    <property type="entry name" value="ANL_N_sf"/>
</dbReference>
<keyword evidence="3" id="KW-0597">Phosphoprotein</keyword>
<dbReference type="Gene3D" id="1.10.1200.10">
    <property type="entry name" value="ACP-like"/>
    <property type="match status" value="5"/>
</dbReference>
<dbReference type="InterPro" id="IPR020806">
    <property type="entry name" value="PKS_PP-bd"/>
</dbReference>
<dbReference type="Proteomes" id="UP001501094">
    <property type="component" value="Unassembled WGS sequence"/>
</dbReference>
<feature type="region of interest" description="Disordered" evidence="6">
    <location>
        <begin position="3938"/>
        <end position="3972"/>
    </location>
</feature>
<dbReference type="InterPro" id="IPR016039">
    <property type="entry name" value="Thiolase-like"/>
</dbReference>
<dbReference type="SUPFAM" id="SSF52151">
    <property type="entry name" value="FabD/lysophospholipase-like"/>
    <property type="match status" value="1"/>
</dbReference>
<comment type="caution">
    <text evidence="9">The sequence shown here is derived from an EMBL/GenBank/DDBJ whole genome shotgun (WGS) entry which is preliminary data.</text>
</comment>
<accession>A0ABP4ZEA6</accession>
<evidence type="ECO:0000313" key="9">
    <source>
        <dbReference type="EMBL" id="GAA1848824.1"/>
    </source>
</evidence>
<dbReference type="InterPro" id="IPR036736">
    <property type="entry name" value="ACP-like_sf"/>
</dbReference>
<dbReference type="InterPro" id="IPR006162">
    <property type="entry name" value="Ppantetheine_attach_site"/>
</dbReference>